<feature type="transmembrane region" description="Helical" evidence="7">
    <location>
        <begin position="681"/>
        <end position="701"/>
    </location>
</feature>
<keyword evidence="9" id="KW-1185">Reference proteome</keyword>
<dbReference type="SUPFAM" id="SSF103473">
    <property type="entry name" value="MFS general substrate transporter"/>
    <property type="match status" value="1"/>
</dbReference>
<feature type="transmembrane region" description="Helical" evidence="7">
    <location>
        <begin position="67"/>
        <end position="85"/>
    </location>
</feature>
<dbReference type="Proteomes" id="UP000014071">
    <property type="component" value="Unassembled WGS sequence"/>
</dbReference>
<evidence type="ECO:0000256" key="5">
    <source>
        <dbReference type="ARBA" id="ARBA00023136"/>
    </source>
</evidence>
<organism evidence="8 9">
    <name type="scientific">Pseudozyma hubeiensis (strain SY62)</name>
    <name type="common">Yeast</name>
    <dbReference type="NCBI Taxonomy" id="1305764"/>
    <lineage>
        <taxon>Eukaryota</taxon>
        <taxon>Fungi</taxon>
        <taxon>Dikarya</taxon>
        <taxon>Basidiomycota</taxon>
        <taxon>Ustilaginomycotina</taxon>
        <taxon>Ustilaginomycetes</taxon>
        <taxon>Ustilaginales</taxon>
        <taxon>Ustilaginaceae</taxon>
        <taxon>Pseudozyma</taxon>
    </lineage>
</organism>
<keyword evidence="4 7" id="KW-1133">Transmembrane helix</keyword>
<dbReference type="EMBL" id="DF238810">
    <property type="protein sequence ID" value="GAC97437.1"/>
    <property type="molecule type" value="Genomic_DNA"/>
</dbReference>
<dbReference type="GO" id="GO:0008506">
    <property type="term" value="F:sucrose:proton symporter activity"/>
    <property type="evidence" value="ECO:0007669"/>
    <property type="project" value="TreeGrafter"/>
</dbReference>
<dbReference type="PANTHER" id="PTHR19432">
    <property type="entry name" value="SUGAR TRANSPORTER"/>
    <property type="match status" value="1"/>
</dbReference>
<dbReference type="Gene3D" id="1.20.1250.20">
    <property type="entry name" value="MFS general substrate transporter like domains"/>
    <property type="match status" value="1"/>
</dbReference>
<dbReference type="eggNOG" id="KOG0637">
    <property type="taxonomic scope" value="Eukaryota"/>
</dbReference>
<feature type="transmembrane region" description="Helical" evidence="7">
    <location>
        <begin position="181"/>
        <end position="201"/>
    </location>
</feature>
<reference evidence="9" key="1">
    <citation type="journal article" date="2013" name="Genome Announc.">
        <title>Draft genome sequence of the basidiomycetous yeast-like fungus Pseudozyma hubeiensis SY62, which produces an abundant amount of the biosurfactant mannosylerythritol lipids.</title>
        <authorList>
            <person name="Konishi M."/>
            <person name="Hatada Y."/>
            <person name="Horiuchi J."/>
        </authorList>
    </citation>
    <scope>NUCLEOTIDE SEQUENCE [LARGE SCALE GENOMIC DNA]</scope>
    <source>
        <strain evidence="9">SY62</strain>
    </source>
</reference>
<keyword evidence="5 7" id="KW-0472">Membrane</keyword>
<dbReference type="RefSeq" id="XP_012191024.1">
    <property type="nucleotide sequence ID" value="XM_012335634.1"/>
</dbReference>
<feature type="transmembrane region" description="Helical" evidence="7">
    <location>
        <begin position="105"/>
        <end position="126"/>
    </location>
</feature>
<gene>
    <name evidence="8" type="ORF">PHSY_005023</name>
</gene>
<feature type="compositionally biased region" description="Polar residues" evidence="6">
    <location>
        <begin position="655"/>
        <end position="666"/>
    </location>
</feature>
<feature type="transmembrane region" description="Helical" evidence="7">
    <location>
        <begin position="514"/>
        <end position="533"/>
    </location>
</feature>
<dbReference type="HOGENOM" id="CLU_018303_1_0_1"/>
<feature type="region of interest" description="Disordered" evidence="6">
    <location>
        <begin position="633"/>
        <end position="670"/>
    </location>
</feature>
<dbReference type="PANTHER" id="PTHR19432:SF35">
    <property type="entry name" value="SOLUTE CARRIER FAMILY 45 MEMBER 3 ISOFORM X1"/>
    <property type="match status" value="1"/>
</dbReference>
<dbReference type="OrthoDB" id="28755at2759"/>
<name>R9P867_PSEHS</name>
<feature type="transmembrane region" description="Helical" evidence="7">
    <location>
        <begin position="734"/>
        <end position="753"/>
    </location>
</feature>
<dbReference type="AlphaFoldDB" id="R9P867"/>
<dbReference type="GeneID" id="24110303"/>
<evidence type="ECO:0000256" key="1">
    <source>
        <dbReference type="ARBA" id="ARBA00004141"/>
    </source>
</evidence>
<feature type="transmembrane region" description="Helical" evidence="7">
    <location>
        <begin position="138"/>
        <end position="161"/>
    </location>
</feature>
<evidence type="ECO:0000256" key="2">
    <source>
        <dbReference type="ARBA" id="ARBA00022448"/>
    </source>
</evidence>
<feature type="transmembrane region" description="Helical" evidence="7">
    <location>
        <begin position="399"/>
        <end position="421"/>
    </location>
</feature>
<evidence type="ECO:0000256" key="3">
    <source>
        <dbReference type="ARBA" id="ARBA00022692"/>
    </source>
</evidence>
<feature type="transmembrane region" description="Helical" evidence="7">
    <location>
        <begin position="330"/>
        <end position="353"/>
    </location>
</feature>
<evidence type="ECO:0000256" key="7">
    <source>
        <dbReference type="SAM" id="Phobius"/>
    </source>
</evidence>
<dbReference type="InterPro" id="IPR036259">
    <property type="entry name" value="MFS_trans_sf"/>
</dbReference>
<protein>
    <submittedName>
        <fullName evidence="8">Sucrose transporter</fullName>
    </submittedName>
</protein>
<feature type="region of interest" description="Disordered" evidence="6">
    <location>
        <begin position="426"/>
        <end position="449"/>
    </location>
</feature>
<evidence type="ECO:0000313" key="9">
    <source>
        <dbReference type="Proteomes" id="UP000014071"/>
    </source>
</evidence>
<evidence type="ECO:0000256" key="6">
    <source>
        <dbReference type="SAM" id="MobiDB-lite"/>
    </source>
</evidence>
<accession>R9P867</accession>
<sequence>MEAAEARANAPPSLKQRVSYAFDGVADWISSRGFLSLYRRQPIQLGDDSDVIPSDDFAIREPKLSRLGLVVLTISLAGAQVAWTLELAYGTPYLLSLGLSEESTSLVWLAGPLSGLIAQPVVGSLSDHSTSSFRRRKYMIVSASLLTISTITLAYSVPISTALVDLFGGGLADWDPHRHELVHSTTQIISVVAFWILDFALNGLQASSRALILDTAPSEQQTIANAWQGRMTHAGNVVGYLCGWVDLASWKGLRWLGGGQFRRFAVISLLAMASCVSVTVLGISESPADHGFSHSTQRQSMCSSAWSTAKTTVENVWHAIRRLPRSVRRVCMVQLFAFMGWFPFLFYSTTYVVQIAQYERNLGKRRSHEDDFLMGALYAEEGEGGHGGSSDRDAERGSFAMLMFAIVSLVAAALLPYLALAGEKRGGSASRSEAPSRADEGEDTSTPPLQLNIPVEHEAIPHDPEHLETLSRTKRIARGLTQGLTLRTFWTLASIAFASLMLIGTAWASTVGQATVVIALVGVPWSIAAWAPFAMVGEFVREAEDGESPFEFEGDHWSPARIRERAQEEGWGRKQRRESLMGQNGGQERDGSPRAGGGFKYVDEVEPRRVSGLGEQGARERIRASLVNCAPLPHTLSGSSEDLESLGTAPGAGRRQSSYSSHTPEAQPTGGAGTILGIHNLAIVAPQFVVAIIASLIFSGVHSSHNGVHLVLGSGVKGLAGEGEVRNPAEGTIWVMRFGGSMALIAALLTRYVPLTLSERSRRYGRAEMQRGGYREGVEEDHED</sequence>
<feature type="transmembrane region" description="Helical" evidence="7">
    <location>
        <begin position="484"/>
        <end position="508"/>
    </location>
</feature>
<keyword evidence="3 7" id="KW-0812">Transmembrane</keyword>
<feature type="region of interest" description="Disordered" evidence="6">
    <location>
        <begin position="566"/>
        <end position="601"/>
    </location>
</feature>
<evidence type="ECO:0000256" key="4">
    <source>
        <dbReference type="ARBA" id="ARBA00022989"/>
    </source>
</evidence>
<keyword evidence="2" id="KW-0813">Transport</keyword>
<proteinExistence type="predicted"/>
<comment type="subcellular location">
    <subcellularLocation>
        <location evidence="1">Membrane</location>
        <topology evidence="1">Multi-pass membrane protein</topology>
    </subcellularLocation>
</comment>
<evidence type="ECO:0000313" key="8">
    <source>
        <dbReference type="EMBL" id="GAC97437.1"/>
    </source>
</evidence>
<dbReference type="GO" id="GO:0005886">
    <property type="term" value="C:plasma membrane"/>
    <property type="evidence" value="ECO:0007669"/>
    <property type="project" value="TreeGrafter"/>
</dbReference>